<gene>
    <name evidence="1" type="ORF">BDN70DRAFT_935459</name>
</gene>
<dbReference type="AlphaFoldDB" id="A0A9P5YUE8"/>
<keyword evidence="2" id="KW-1185">Reference proteome</keyword>
<evidence type="ECO:0000313" key="2">
    <source>
        <dbReference type="Proteomes" id="UP000807469"/>
    </source>
</evidence>
<reference evidence="1" key="1">
    <citation type="submission" date="2020-11" db="EMBL/GenBank/DDBJ databases">
        <authorList>
            <consortium name="DOE Joint Genome Institute"/>
            <person name="Ahrendt S."/>
            <person name="Riley R."/>
            <person name="Andreopoulos W."/>
            <person name="Labutti K."/>
            <person name="Pangilinan J."/>
            <person name="Ruiz-Duenas F.J."/>
            <person name="Barrasa J.M."/>
            <person name="Sanchez-Garcia M."/>
            <person name="Camarero S."/>
            <person name="Miyauchi S."/>
            <person name="Serrano A."/>
            <person name="Linde D."/>
            <person name="Babiker R."/>
            <person name="Drula E."/>
            <person name="Ayuso-Fernandez I."/>
            <person name="Pacheco R."/>
            <person name="Padilla G."/>
            <person name="Ferreira P."/>
            <person name="Barriuso J."/>
            <person name="Kellner H."/>
            <person name="Castanera R."/>
            <person name="Alfaro M."/>
            <person name="Ramirez L."/>
            <person name="Pisabarro A.G."/>
            <person name="Kuo A."/>
            <person name="Tritt A."/>
            <person name="Lipzen A."/>
            <person name="He G."/>
            <person name="Yan M."/>
            <person name="Ng V."/>
            <person name="Cullen D."/>
            <person name="Martin F."/>
            <person name="Rosso M.-N."/>
            <person name="Henrissat B."/>
            <person name="Hibbett D."/>
            <person name="Martinez A.T."/>
            <person name="Grigoriev I.V."/>
        </authorList>
    </citation>
    <scope>NUCLEOTIDE SEQUENCE</scope>
    <source>
        <strain evidence="1">CIRM-BRFM 674</strain>
    </source>
</reference>
<dbReference type="InterPro" id="IPR032675">
    <property type="entry name" value="LRR_dom_sf"/>
</dbReference>
<organism evidence="1 2">
    <name type="scientific">Pholiota conissans</name>
    <dbReference type="NCBI Taxonomy" id="109636"/>
    <lineage>
        <taxon>Eukaryota</taxon>
        <taxon>Fungi</taxon>
        <taxon>Dikarya</taxon>
        <taxon>Basidiomycota</taxon>
        <taxon>Agaricomycotina</taxon>
        <taxon>Agaricomycetes</taxon>
        <taxon>Agaricomycetidae</taxon>
        <taxon>Agaricales</taxon>
        <taxon>Agaricineae</taxon>
        <taxon>Strophariaceae</taxon>
        <taxon>Pholiota</taxon>
    </lineage>
</organism>
<name>A0A9P5YUE8_9AGAR</name>
<proteinExistence type="predicted"/>
<dbReference type="OrthoDB" id="3226575at2759"/>
<comment type="caution">
    <text evidence="1">The sequence shown here is derived from an EMBL/GenBank/DDBJ whole genome shotgun (WGS) entry which is preliminary data.</text>
</comment>
<evidence type="ECO:0000313" key="1">
    <source>
        <dbReference type="EMBL" id="KAF9475967.1"/>
    </source>
</evidence>
<dbReference type="EMBL" id="MU155312">
    <property type="protein sequence ID" value="KAF9475967.1"/>
    <property type="molecule type" value="Genomic_DNA"/>
</dbReference>
<dbReference type="Gene3D" id="3.80.10.10">
    <property type="entry name" value="Ribonuclease Inhibitor"/>
    <property type="match status" value="1"/>
</dbReference>
<accession>A0A9P5YUE8</accession>
<dbReference type="SUPFAM" id="SSF52047">
    <property type="entry name" value="RNI-like"/>
    <property type="match status" value="1"/>
</dbReference>
<protein>
    <submittedName>
        <fullName evidence="1">Uncharacterized protein</fullName>
    </submittedName>
</protein>
<dbReference type="Proteomes" id="UP000807469">
    <property type="component" value="Unassembled WGS sequence"/>
</dbReference>
<sequence>MLPRLKVLTLDGVHVAWHALGNVLSESLEFLTLMNHCPDVCPSSTQFQAILKATPSLKKLHIENTIIRTEDQPGLLNPVLLPELRELILGSFYTLHIAVVLYLLEAPNITSFTMSNTTDEIISDPDDDLGHLSDNEVLDILSRYESETSLYPGTYHRRPRFKHLERLILDRMTLSRDTLKEFLSLLPRLRLVGVWEYRTGSTTCQSLLNCIPNPEELDVEATALYYREHKRRWEWIDFRGGSSLEWRTFVEALGCTSFYSKSQRKLGAFSAVYFDMPAGTLSRCRPTKKRRLGFTHPSWAFV</sequence>